<gene>
    <name evidence="2" type="ORF">FD46_GL000406</name>
</gene>
<dbReference type="OrthoDB" id="2192445at2"/>
<keyword evidence="1" id="KW-0812">Transmembrane</keyword>
<proteinExistence type="predicted"/>
<keyword evidence="1" id="KW-0472">Membrane</keyword>
<feature type="transmembrane region" description="Helical" evidence="1">
    <location>
        <begin position="25"/>
        <end position="42"/>
    </location>
</feature>
<dbReference type="STRING" id="1423777.FD46_GL000406"/>
<dbReference type="Pfam" id="PF20386">
    <property type="entry name" value="DUF6681"/>
    <property type="match status" value="1"/>
</dbReference>
<accession>A0A0R1MC50</accession>
<dbReference type="InterPro" id="IPR046503">
    <property type="entry name" value="DUF6681"/>
</dbReference>
<comment type="caution">
    <text evidence="2">The sequence shown here is derived from an EMBL/GenBank/DDBJ whole genome shotgun (WGS) entry which is preliminary data.</text>
</comment>
<organism evidence="2 3">
    <name type="scientific">Liquorilactobacillus oeni DSM 19972</name>
    <dbReference type="NCBI Taxonomy" id="1423777"/>
    <lineage>
        <taxon>Bacteria</taxon>
        <taxon>Bacillati</taxon>
        <taxon>Bacillota</taxon>
        <taxon>Bacilli</taxon>
        <taxon>Lactobacillales</taxon>
        <taxon>Lactobacillaceae</taxon>
        <taxon>Liquorilactobacillus</taxon>
    </lineage>
</organism>
<feature type="transmembrane region" description="Helical" evidence="1">
    <location>
        <begin position="54"/>
        <end position="75"/>
    </location>
</feature>
<dbReference type="EMBL" id="AZEH01000020">
    <property type="protein sequence ID" value="KRL05660.1"/>
    <property type="molecule type" value="Genomic_DNA"/>
</dbReference>
<evidence type="ECO:0000256" key="1">
    <source>
        <dbReference type="SAM" id="Phobius"/>
    </source>
</evidence>
<keyword evidence="1" id="KW-1133">Transmembrane helix</keyword>
<evidence type="ECO:0000313" key="3">
    <source>
        <dbReference type="Proteomes" id="UP000051686"/>
    </source>
</evidence>
<protein>
    <submittedName>
        <fullName evidence="2">Uncharacterized protein</fullName>
    </submittedName>
</protein>
<name>A0A0R1MC50_9LACO</name>
<reference evidence="2 3" key="1">
    <citation type="journal article" date="2015" name="Genome Announc.">
        <title>Expanding the biotechnology potential of lactobacilli through comparative genomics of 213 strains and associated genera.</title>
        <authorList>
            <person name="Sun Z."/>
            <person name="Harris H.M."/>
            <person name="McCann A."/>
            <person name="Guo C."/>
            <person name="Argimon S."/>
            <person name="Zhang W."/>
            <person name="Yang X."/>
            <person name="Jeffery I.B."/>
            <person name="Cooney J.C."/>
            <person name="Kagawa T.F."/>
            <person name="Liu W."/>
            <person name="Song Y."/>
            <person name="Salvetti E."/>
            <person name="Wrobel A."/>
            <person name="Rasinkangas P."/>
            <person name="Parkhill J."/>
            <person name="Rea M.C."/>
            <person name="O'Sullivan O."/>
            <person name="Ritari J."/>
            <person name="Douillard F.P."/>
            <person name="Paul Ross R."/>
            <person name="Yang R."/>
            <person name="Briner A.E."/>
            <person name="Felis G.E."/>
            <person name="de Vos W.M."/>
            <person name="Barrangou R."/>
            <person name="Klaenhammer T.R."/>
            <person name="Caufield P.W."/>
            <person name="Cui Y."/>
            <person name="Zhang H."/>
            <person name="O'Toole P.W."/>
        </authorList>
    </citation>
    <scope>NUCLEOTIDE SEQUENCE [LARGE SCALE GENOMIC DNA]</scope>
    <source>
        <strain evidence="2 3">DSM 19972</strain>
    </source>
</reference>
<dbReference type="Proteomes" id="UP000051686">
    <property type="component" value="Unassembled WGS sequence"/>
</dbReference>
<sequence length="272" mass="30972">MFSIIGIINSYLGYINMNVKIKNQIYTILGAIGDFYLLYVAYRFFANGFFARGALFILVFFALLYLSYLNVFYYFTKKRAPFDFSPFLEKKFGLKPKEVTPRGKHAGPNPGFVQTNGLFNGEKLMPAVIEMKPLHKKNLRTVVEQLQNQDYLKLDYGGLDEDELFRELRKTKKHVNALKDPIALPYFELAARSGELVLFGGLNPIQKKELGAIRKVGLMPIKSAMEQYDIFIATAVINGGPYKFAGRTTVMQEDHEFGLGVQVVYREKTNKG</sequence>
<dbReference type="RefSeq" id="WP_057895404.1">
    <property type="nucleotide sequence ID" value="NZ_AZEH01000020.1"/>
</dbReference>
<keyword evidence="3" id="KW-1185">Reference proteome</keyword>
<dbReference type="AlphaFoldDB" id="A0A0R1MC50"/>
<evidence type="ECO:0000313" key="2">
    <source>
        <dbReference type="EMBL" id="KRL05660.1"/>
    </source>
</evidence>
<dbReference type="PATRIC" id="fig|1423777.3.peg.427"/>